<keyword evidence="2" id="KW-1185">Reference proteome</keyword>
<protein>
    <submittedName>
        <fullName evidence="1">Uncharacterized protein</fullName>
    </submittedName>
</protein>
<evidence type="ECO:0000313" key="2">
    <source>
        <dbReference type="Proteomes" id="UP001144471"/>
    </source>
</evidence>
<organism evidence="1 2">
    <name type="scientific">Propionigenium maris DSM 9537</name>
    <dbReference type="NCBI Taxonomy" id="1123000"/>
    <lineage>
        <taxon>Bacteria</taxon>
        <taxon>Fusobacteriati</taxon>
        <taxon>Fusobacteriota</taxon>
        <taxon>Fusobacteriia</taxon>
        <taxon>Fusobacteriales</taxon>
        <taxon>Fusobacteriaceae</taxon>
        <taxon>Propionigenium</taxon>
    </lineage>
</organism>
<dbReference type="AlphaFoldDB" id="A0A9W6GNU7"/>
<dbReference type="RefSeq" id="WP_281836577.1">
    <property type="nucleotide sequence ID" value="NZ_BSDY01000013.1"/>
</dbReference>
<sequence>MKQDSDLKVKIQKPKLYQGKNYPLECIGDQEFEKITSILFNCSRELKGKYDYSKAELIEGGSDKGRDVICYDENEEVNIIIQCKHSINRHTKMGKLYGQKEILKTIANIYLDKSMVKENEFKYILFIAYGITVENKNSLEKFFYEDVMEKDTILRQRINKLKSDDGEGFVKIREGIPKVTNSVLEDFRKIAKRMTIHVEEEKEIQSYLRNVEAIKFKDFFEMKIVIEKPKDLFAFQPNNDKEMLKSDEVKKHKEKIFYKELEKIELDNKSKEEALLDFQKKILWQLELIDHMEVEGEKLRYSLSEYEKDILSKENGHRMNYKDDILLTNDGEGIEKLAVPTQKTHSRKYYRQFMNDITREVATLRGFSEVPSGFTKGTCHDLVESKEIKGWHLGEKEE</sequence>
<proteinExistence type="predicted"/>
<evidence type="ECO:0000313" key="1">
    <source>
        <dbReference type="EMBL" id="GLI57111.1"/>
    </source>
</evidence>
<gene>
    <name evidence="1" type="ORF">PM10SUCC1_26250</name>
</gene>
<dbReference type="Proteomes" id="UP001144471">
    <property type="component" value="Unassembled WGS sequence"/>
</dbReference>
<dbReference type="EMBL" id="BSDY01000013">
    <property type="protein sequence ID" value="GLI57111.1"/>
    <property type="molecule type" value="Genomic_DNA"/>
</dbReference>
<accession>A0A9W6GNU7</accession>
<name>A0A9W6GNU7_9FUSO</name>
<comment type="caution">
    <text evidence="1">The sequence shown here is derived from an EMBL/GenBank/DDBJ whole genome shotgun (WGS) entry which is preliminary data.</text>
</comment>
<reference evidence="1" key="1">
    <citation type="submission" date="2022-12" db="EMBL/GenBank/DDBJ databases">
        <title>Reference genome sequencing for broad-spectrum identification of bacterial and archaeal isolates by mass spectrometry.</title>
        <authorList>
            <person name="Sekiguchi Y."/>
            <person name="Tourlousse D.M."/>
        </authorList>
    </citation>
    <scope>NUCLEOTIDE SEQUENCE</scope>
    <source>
        <strain evidence="1">10succ1</strain>
    </source>
</reference>